<keyword evidence="1" id="KW-0732">Signal</keyword>
<feature type="domain" description="Porin" evidence="2">
    <location>
        <begin position="27"/>
        <end position="279"/>
    </location>
</feature>
<dbReference type="AlphaFoldDB" id="A0A317C736"/>
<organism evidence="3 4">
    <name type="scientific">Leucothrix arctica</name>
    <dbReference type="NCBI Taxonomy" id="1481894"/>
    <lineage>
        <taxon>Bacteria</taxon>
        <taxon>Pseudomonadati</taxon>
        <taxon>Pseudomonadota</taxon>
        <taxon>Gammaproteobacteria</taxon>
        <taxon>Thiotrichales</taxon>
        <taxon>Thiotrichaceae</taxon>
        <taxon>Leucothrix</taxon>
    </lineage>
</organism>
<dbReference type="InterPro" id="IPR033900">
    <property type="entry name" value="Gram_neg_porin_domain"/>
</dbReference>
<sequence>MYVIFRINIKYVNLKGIEMKLSIIAIAIAAASMTGAAQAELKVSGDVTVSYQEDGTGGSSSFDGAGTEVIFDASQKVGNLTVFGSATANIGGTGSTVTADDVFLGLKGAFGTVKIGDTDNGCDTVDTGWVADDVFISHDSGGCAGSDTSNVTYSNTRGAMTYAASVSPEDSADNFAVGIKGKMGPVTASFGYENGDLDGDATTSDVDNVVLGLSGNYGPVAVGVRMNQMDGGDTDFGYTAQYAAGANKFYAGFGDVTDQDSKYLGYNRSIGKNTIAVIEWTDKDKLVDNQVAVGLKHSF</sequence>
<evidence type="ECO:0000256" key="1">
    <source>
        <dbReference type="SAM" id="SignalP"/>
    </source>
</evidence>
<proteinExistence type="predicted"/>
<dbReference type="GO" id="GO:0015288">
    <property type="term" value="F:porin activity"/>
    <property type="evidence" value="ECO:0007669"/>
    <property type="project" value="InterPro"/>
</dbReference>
<accession>A0A317C736</accession>
<dbReference type="SUPFAM" id="SSF56935">
    <property type="entry name" value="Porins"/>
    <property type="match status" value="1"/>
</dbReference>
<evidence type="ECO:0000313" key="4">
    <source>
        <dbReference type="Proteomes" id="UP000245506"/>
    </source>
</evidence>
<feature type="chain" id="PRO_5016431310" description="Porin domain-containing protein" evidence="1">
    <location>
        <begin position="40"/>
        <end position="299"/>
    </location>
</feature>
<evidence type="ECO:0000313" key="3">
    <source>
        <dbReference type="EMBL" id="PWQ94455.1"/>
    </source>
</evidence>
<keyword evidence="4" id="KW-1185">Reference proteome</keyword>
<dbReference type="InterPro" id="IPR023614">
    <property type="entry name" value="Porin_dom_sf"/>
</dbReference>
<reference evidence="3 4" key="1">
    <citation type="submission" date="2018-05" db="EMBL/GenBank/DDBJ databases">
        <title>Leucothrix arctica sp. nov., isolated from Arctic seawater.</title>
        <authorList>
            <person name="Choi A."/>
            <person name="Baek K."/>
        </authorList>
    </citation>
    <scope>NUCLEOTIDE SEQUENCE [LARGE SCALE GENOMIC DNA]</scope>
    <source>
        <strain evidence="3 4">IMCC9719</strain>
    </source>
</reference>
<dbReference type="Proteomes" id="UP000245506">
    <property type="component" value="Unassembled WGS sequence"/>
</dbReference>
<dbReference type="GO" id="GO:0016020">
    <property type="term" value="C:membrane"/>
    <property type="evidence" value="ECO:0007669"/>
    <property type="project" value="InterPro"/>
</dbReference>
<name>A0A317C736_9GAMM</name>
<protein>
    <recommendedName>
        <fullName evidence="2">Porin domain-containing protein</fullName>
    </recommendedName>
</protein>
<dbReference type="Pfam" id="PF13609">
    <property type="entry name" value="Porin_4"/>
    <property type="match status" value="1"/>
</dbReference>
<comment type="caution">
    <text evidence="3">The sequence shown here is derived from an EMBL/GenBank/DDBJ whole genome shotgun (WGS) entry which is preliminary data.</text>
</comment>
<feature type="signal peptide" evidence="1">
    <location>
        <begin position="1"/>
        <end position="39"/>
    </location>
</feature>
<gene>
    <name evidence="3" type="ORF">DKT75_14235</name>
</gene>
<dbReference type="EMBL" id="QGKL01000039">
    <property type="protein sequence ID" value="PWQ94455.1"/>
    <property type="molecule type" value="Genomic_DNA"/>
</dbReference>
<dbReference type="Gene3D" id="2.40.160.10">
    <property type="entry name" value="Porin"/>
    <property type="match status" value="1"/>
</dbReference>
<evidence type="ECO:0000259" key="2">
    <source>
        <dbReference type="Pfam" id="PF13609"/>
    </source>
</evidence>